<name>A0AAV8WSV5_9CUCU</name>
<evidence type="ECO:0000313" key="2">
    <source>
        <dbReference type="EMBL" id="KAJ8929663.1"/>
    </source>
</evidence>
<reference evidence="2" key="1">
    <citation type="journal article" date="2023" name="Insect Mol. Biol.">
        <title>Genome sequencing provides insights into the evolution of gene families encoding plant cell wall-degrading enzymes in longhorned beetles.</title>
        <authorList>
            <person name="Shin N.R."/>
            <person name="Okamura Y."/>
            <person name="Kirsch R."/>
            <person name="Pauchet Y."/>
        </authorList>
    </citation>
    <scope>NUCLEOTIDE SEQUENCE</scope>
    <source>
        <strain evidence="2">RBIC_L_NR</strain>
    </source>
</reference>
<accession>A0AAV8WSV5</accession>
<protein>
    <recommendedName>
        <fullName evidence="1">PiggyBac transposable element-derived protein domain-containing protein</fullName>
    </recommendedName>
</protein>
<proteinExistence type="predicted"/>
<evidence type="ECO:0000313" key="3">
    <source>
        <dbReference type="Proteomes" id="UP001162156"/>
    </source>
</evidence>
<keyword evidence="3" id="KW-1185">Reference proteome</keyword>
<dbReference type="AlphaFoldDB" id="A0AAV8WSV5"/>
<dbReference type="Pfam" id="PF13843">
    <property type="entry name" value="DDE_Tnp_1_7"/>
    <property type="match status" value="1"/>
</dbReference>
<dbReference type="Proteomes" id="UP001162156">
    <property type="component" value="Unassembled WGS sequence"/>
</dbReference>
<gene>
    <name evidence="2" type="ORF">NQ314_017623</name>
</gene>
<dbReference type="InterPro" id="IPR029526">
    <property type="entry name" value="PGBD"/>
</dbReference>
<organism evidence="2 3">
    <name type="scientific">Rhamnusium bicolor</name>
    <dbReference type="NCBI Taxonomy" id="1586634"/>
    <lineage>
        <taxon>Eukaryota</taxon>
        <taxon>Metazoa</taxon>
        <taxon>Ecdysozoa</taxon>
        <taxon>Arthropoda</taxon>
        <taxon>Hexapoda</taxon>
        <taxon>Insecta</taxon>
        <taxon>Pterygota</taxon>
        <taxon>Neoptera</taxon>
        <taxon>Endopterygota</taxon>
        <taxon>Coleoptera</taxon>
        <taxon>Polyphaga</taxon>
        <taxon>Cucujiformia</taxon>
        <taxon>Chrysomeloidea</taxon>
        <taxon>Cerambycidae</taxon>
        <taxon>Lepturinae</taxon>
        <taxon>Rhagiini</taxon>
        <taxon>Rhamnusium</taxon>
    </lineage>
</organism>
<sequence length="108" mass="12787">MLPGEPRNLRHFKTPLDIWNILFSDEILNTIVTCTNQKIEVVSEKFVRDRDHKTTDVLEIKALFGLLYLASIRRANHLNTEDLWKTDGTEIEAFRLTMRIGRFRFLLR</sequence>
<evidence type="ECO:0000259" key="1">
    <source>
        <dbReference type="Pfam" id="PF13843"/>
    </source>
</evidence>
<dbReference type="EMBL" id="JANEYF010004926">
    <property type="protein sequence ID" value="KAJ8929663.1"/>
    <property type="molecule type" value="Genomic_DNA"/>
</dbReference>
<feature type="domain" description="PiggyBac transposable element-derived protein" evidence="1">
    <location>
        <begin position="14"/>
        <end position="108"/>
    </location>
</feature>
<comment type="caution">
    <text evidence="2">The sequence shown here is derived from an EMBL/GenBank/DDBJ whole genome shotgun (WGS) entry which is preliminary data.</text>
</comment>